<dbReference type="Pfam" id="PF13556">
    <property type="entry name" value="HTH_30"/>
    <property type="match status" value="1"/>
</dbReference>
<dbReference type="Pfam" id="PF14361">
    <property type="entry name" value="RsbRD_N"/>
    <property type="match status" value="1"/>
</dbReference>
<accession>A0A1N7HEX4</accession>
<feature type="domain" description="CdaR GGDEF-like" evidence="4">
    <location>
        <begin position="165"/>
        <end position="272"/>
    </location>
</feature>
<evidence type="ECO:0000313" key="6">
    <source>
        <dbReference type="Proteomes" id="UP000186218"/>
    </source>
</evidence>
<dbReference type="EMBL" id="FTNT01000016">
    <property type="protein sequence ID" value="SIS23417.1"/>
    <property type="molecule type" value="Genomic_DNA"/>
</dbReference>
<evidence type="ECO:0000259" key="2">
    <source>
        <dbReference type="Pfam" id="PF13556"/>
    </source>
</evidence>
<comment type="similarity">
    <text evidence="1">Belongs to the CdaR family.</text>
</comment>
<evidence type="ECO:0000259" key="4">
    <source>
        <dbReference type="Pfam" id="PF17853"/>
    </source>
</evidence>
<dbReference type="Gene3D" id="1.10.10.2840">
    <property type="entry name" value="PucR C-terminal helix-turn-helix domain"/>
    <property type="match status" value="1"/>
</dbReference>
<organism evidence="5 6">
    <name type="scientific">Williamsia sterculiae</name>
    <dbReference type="NCBI Taxonomy" id="1344003"/>
    <lineage>
        <taxon>Bacteria</taxon>
        <taxon>Bacillati</taxon>
        <taxon>Actinomycetota</taxon>
        <taxon>Actinomycetes</taxon>
        <taxon>Mycobacteriales</taxon>
        <taxon>Nocardiaceae</taxon>
        <taxon>Williamsia</taxon>
    </lineage>
</organism>
<dbReference type="AlphaFoldDB" id="A0A1N7HEX4"/>
<feature type="domain" description="RsbT co-antagonist protein RsbRD N-terminal" evidence="3">
    <location>
        <begin position="20"/>
        <end position="146"/>
    </location>
</feature>
<dbReference type="GO" id="GO:0003677">
    <property type="term" value="F:DNA binding"/>
    <property type="evidence" value="ECO:0007669"/>
    <property type="project" value="UniProtKB-KW"/>
</dbReference>
<dbReference type="InterPro" id="IPR025751">
    <property type="entry name" value="RsbRD_N_dom"/>
</dbReference>
<dbReference type="InterPro" id="IPR041522">
    <property type="entry name" value="CdaR_GGDEF"/>
</dbReference>
<keyword evidence="6" id="KW-1185">Reference proteome</keyword>
<sequence>MWNETVGDATLATSTLAAVAADPALSESLRRGNNDNLLAWATANLRAPGEPVPANICDLQMEVARDMVRRGQGDATLEAYRTGQNTAWQLWMQLCFDLTNDPAELQELLTVTSASISTFIDATISAIARQIAIERDELTRGSQAERREIVTLILGGSPVAKSHAERVLAYRLDGPHTAAVLWGTAADGDGGLDPLERFAEALVKTAGARHRLTVVASANALWIWIPATTALNTEQTAKLNHDNPHVGACLGLPGKGLDGFRRSHLSALETQRFVTTIPDPPSIASFAQLEVASLFGSDPTSASEFVQRVLGNLADAPKDVRETVRVYIQALGNASETAARLFAHRNTVVRRLERADALLPHPLHEDPLRIGLALELDRWRSQDFRSRRGAGIEAT</sequence>
<protein>
    <submittedName>
        <fullName evidence="5">DNA-binding transcriptional regulator, PucR family</fullName>
    </submittedName>
</protein>
<name>A0A1N7HEX4_9NOCA</name>
<dbReference type="InterPro" id="IPR051448">
    <property type="entry name" value="CdaR-like_regulators"/>
</dbReference>
<dbReference type="InterPro" id="IPR042070">
    <property type="entry name" value="PucR_C-HTH_sf"/>
</dbReference>
<gene>
    <name evidence="5" type="ORF">SAMN05445060_4117</name>
</gene>
<evidence type="ECO:0000259" key="3">
    <source>
        <dbReference type="Pfam" id="PF14361"/>
    </source>
</evidence>
<feature type="domain" description="PucR C-terminal helix-turn-helix" evidence="2">
    <location>
        <begin position="321"/>
        <end position="375"/>
    </location>
</feature>
<dbReference type="PANTHER" id="PTHR33744:SF1">
    <property type="entry name" value="DNA-BINDING TRANSCRIPTIONAL ACTIVATOR ADER"/>
    <property type="match status" value="1"/>
</dbReference>
<dbReference type="PANTHER" id="PTHR33744">
    <property type="entry name" value="CARBOHYDRATE DIACID REGULATOR"/>
    <property type="match status" value="1"/>
</dbReference>
<proteinExistence type="inferred from homology"/>
<reference evidence="5 6" key="1">
    <citation type="submission" date="2017-01" db="EMBL/GenBank/DDBJ databases">
        <authorList>
            <person name="Mah S.A."/>
            <person name="Swanson W.J."/>
            <person name="Moy G.W."/>
            <person name="Vacquier V.D."/>
        </authorList>
    </citation>
    <scope>NUCLEOTIDE SEQUENCE [LARGE SCALE GENOMIC DNA]</scope>
    <source>
        <strain evidence="5 6">CPCC 203464</strain>
    </source>
</reference>
<evidence type="ECO:0000256" key="1">
    <source>
        <dbReference type="ARBA" id="ARBA00006754"/>
    </source>
</evidence>
<evidence type="ECO:0000313" key="5">
    <source>
        <dbReference type="EMBL" id="SIS23417.1"/>
    </source>
</evidence>
<dbReference type="InterPro" id="IPR025736">
    <property type="entry name" value="PucR_C-HTH_dom"/>
</dbReference>
<dbReference type="STRING" id="1344003.SAMN05445060_4117"/>
<keyword evidence="5" id="KW-0238">DNA-binding</keyword>
<dbReference type="Proteomes" id="UP000186218">
    <property type="component" value="Unassembled WGS sequence"/>
</dbReference>
<dbReference type="Pfam" id="PF17853">
    <property type="entry name" value="GGDEF_2"/>
    <property type="match status" value="1"/>
</dbReference>